<evidence type="ECO:0000313" key="1">
    <source>
        <dbReference type="EMBL" id="MFH4984825.1"/>
    </source>
</evidence>
<keyword evidence="2" id="KW-1185">Reference proteome</keyword>
<dbReference type="Proteomes" id="UP001608902">
    <property type="component" value="Unassembled WGS sequence"/>
</dbReference>
<accession>A0ABD6F4R9</accession>
<evidence type="ECO:0000313" key="2">
    <source>
        <dbReference type="Proteomes" id="UP001608902"/>
    </source>
</evidence>
<dbReference type="EMBL" id="JBGFUD010021824">
    <property type="protein sequence ID" value="MFH4984825.1"/>
    <property type="molecule type" value="Genomic_DNA"/>
</dbReference>
<comment type="caution">
    <text evidence="1">The sequence shown here is derived from an EMBL/GenBank/DDBJ whole genome shotgun (WGS) entry which is preliminary data.</text>
</comment>
<proteinExistence type="predicted"/>
<reference evidence="1 2" key="1">
    <citation type="submission" date="2024-08" db="EMBL/GenBank/DDBJ databases">
        <title>Gnathostoma spinigerum genome.</title>
        <authorList>
            <person name="Gonzalez-Bertolin B."/>
            <person name="Monzon S."/>
            <person name="Zaballos A."/>
            <person name="Jimenez P."/>
            <person name="Dekumyoy P."/>
            <person name="Varona S."/>
            <person name="Cuesta I."/>
            <person name="Sumanam S."/>
            <person name="Adisakwattana P."/>
            <person name="Gasser R.B."/>
            <person name="Hernandez-Gonzalez A."/>
            <person name="Young N.D."/>
            <person name="Perteguer M.J."/>
        </authorList>
    </citation>
    <scope>NUCLEOTIDE SEQUENCE [LARGE SCALE GENOMIC DNA]</scope>
    <source>
        <strain evidence="1">AL3</strain>
        <tissue evidence="1">Liver</tissue>
    </source>
</reference>
<dbReference type="AlphaFoldDB" id="A0ABD6F4R9"/>
<organism evidence="1 2">
    <name type="scientific">Gnathostoma spinigerum</name>
    <dbReference type="NCBI Taxonomy" id="75299"/>
    <lineage>
        <taxon>Eukaryota</taxon>
        <taxon>Metazoa</taxon>
        <taxon>Ecdysozoa</taxon>
        <taxon>Nematoda</taxon>
        <taxon>Chromadorea</taxon>
        <taxon>Rhabditida</taxon>
        <taxon>Spirurina</taxon>
        <taxon>Gnathostomatomorpha</taxon>
        <taxon>Gnathostomatoidea</taxon>
        <taxon>Gnathostomatidae</taxon>
        <taxon>Gnathostoma</taxon>
    </lineage>
</organism>
<name>A0ABD6F4R9_9BILA</name>
<gene>
    <name evidence="1" type="ORF">AB6A40_011534</name>
</gene>
<feature type="non-terminal residue" evidence="1">
    <location>
        <position position="134"/>
    </location>
</feature>
<sequence>MSQTAHSQDPAVGWQVFEKCGKSVSLKIKNFYSCKLDDVRVGDVYRFVGYAQNIRHPMAKNEDWADEKVPRFQWITLEKYNFFPEFLRFPDVISWEWKGLRKNRLLRSNDTYVGNERSRDFKKLVNYDAQRFFD</sequence>
<protein>
    <submittedName>
        <fullName evidence="1">Uncharacterized protein</fullName>
    </submittedName>
</protein>